<protein>
    <submittedName>
        <fullName evidence="2">Uncharacterized protein</fullName>
    </submittedName>
</protein>
<evidence type="ECO:0000256" key="1">
    <source>
        <dbReference type="SAM" id="MobiDB-lite"/>
    </source>
</evidence>
<comment type="caution">
    <text evidence="2">The sequence shown here is derived from an EMBL/GenBank/DDBJ whole genome shotgun (WGS) entry which is preliminary data.</text>
</comment>
<reference evidence="2" key="1">
    <citation type="journal article" date="2023" name="bioRxiv">
        <title>Improved chromosome-level genome assembly for marigold (Tagetes erecta).</title>
        <authorList>
            <person name="Jiang F."/>
            <person name="Yuan L."/>
            <person name="Wang S."/>
            <person name="Wang H."/>
            <person name="Xu D."/>
            <person name="Wang A."/>
            <person name="Fan W."/>
        </authorList>
    </citation>
    <scope>NUCLEOTIDE SEQUENCE</scope>
    <source>
        <strain evidence="2">WSJ</strain>
        <tissue evidence="2">Leaf</tissue>
    </source>
</reference>
<feature type="region of interest" description="Disordered" evidence="1">
    <location>
        <begin position="75"/>
        <end position="101"/>
    </location>
</feature>
<sequence>MFGSSIQGKFYINSLVSSSRSKALKHRFLLPNLSTFVGGGGGEFRLVDEDDDGCLSCQRISKMLHDEKIPLIIRENGVATEEETRTDLAGTSPEEESSSSPPRLLLLVFTSPLSHNHLSNEISSSPATSSSPSSSPSSFNHSPCPNIVVPTLSLNFFSLKVPFINSPIPLSPPPPQKKGLDCSLKL</sequence>
<dbReference type="EMBL" id="JAUHHV010000004">
    <property type="protein sequence ID" value="KAK1428392.1"/>
    <property type="molecule type" value="Genomic_DNA"/>
</dbReference>
<dbReference type="AlphaFoldDB" id="A0AAD8KSN5"/>
<feature type="region of interest" description="Disordered" evidence="1">
    <location>
        <begin position="119"/>
        <end position="140"/>
    </location>
</feature>
<keyword evidence="3" id="KW-1185">Reference proteome</keyword>
<gene>
    <name evidence="2" type="ORF">QVD17_17225</name>
</gene>
<accession>A0AAD8KSN5</accession>
<dbReference type="Proteomes" id="UP001229421">
    <property type="component" value="Unassembled WGS sequence"/>
</dbReference>
<proteinExistence type="predicted"/>
<name>A0AAD8KSN5_TARER</name>
<organism evidence="2 3">
    <name type="scientific">Tagetes erecta</name>
    <name type="common">African marigold</name>
    <dbReference type="NCBI Taxonomy" id="13708"/>
    <lineage>
        <taxon>Eukaryota</taxon>
        <taxon>Viridiplantae</taxon>
        <taxon>Streptophyta</taxon>
        <taxon>Embryophyta</taxon>
        <taxon>Tracheophyta</taxon>
        <taxon>Spermatophyta</taxon>
        <taxon>Magnoliopsida</taxon>
        <taxon>eudicotyledons</taxon>
        <taxon>Gunneridae</taxon>
        <taxon>Pentapetalae</taxon>
        <taxon>asterids</taxon>
        <taxon>campanulids</taxon>
        <taxon>Asterales</taxon>
        <taxon>Asteraceae</taxon>
        <taxon>Asteroideae</taxon>
        <taxon>Heliantheae alliance</taxon>
        <taxon>Tageteae</taxon>
        <taxon>Tagetes</taxon>
    </lineage>
</organism>
<evidence type="ECO:0000313" key="3">
    <source>
        <dbReference type="Proteomes" id="UP001229421"/>
    </source>
</evidence>
<evidence type="ECO:0000313" key="2">
    <source>
        <dbReference type="EMBL" id="KAK1428392.1"/>
    </source>
</evidence>